<feature type="domain" description="Orn/Lys/Arg decarboxylase C-terminal" evidence="3">
    <location>
        <begin position="67"/>
        <end position="102"/>
    </location>
</feature>
<sequence length="118" mass="12561">CEYADEYRCVLLFGSGSTDVDFETIKTVLRANTPRSVFVRNLPSPPVHIRTQTACSPAKAHFSGKVRLPVMMTVGKVCAGAVAPCPPGIPLIMPGEVVTIDAARALRDKGIADIPIVV</sequence>
<dbReference type="SUPFAM" id="SSF55904">
    <property type="entry name" value="Ornithine decarboxylase C-terminal domain"/>
    <property type="match status" value="1"/>
</dbReference>
<comment type="caution">
    <text evidence="4">The sequence shown here is derived from an EMBL/GenBank/DDBJ whole genome shotgun (WGS) entry which is preliminary data.</text>
</comment>
<dbReference type="InterPro" id="IPR052357">
    <property type="entry name" value="Orn_Lys_Arg_decarboxylase-I"/>
</dbReference>
<comment type="cofactor">
    <cofactor evidence="1">
        <name>pyridoxal 5'-phosphate</name>
        <dbReference type="ChEBI" id="CHEBI:597326"/>
    </cofactor>
</comment>
<keyword evidence="2" id="KW-0663">Pyridoxal phosphate</keyword>
<dbReference type="PANTHER" id="PTHR43277:SF4">
    <property type="entry name" value="ARGININE DECARBOXYLASE"/>
    <property type="match status" value="1"/>
</dbReference>
<dbReference type="Pfam" id="PF03711">
    <property type="entry name" value="OKR_DC_1_C"/>
    <property type="match status" value="1"/>
</dbReference>
<dbReference type="InterPro" id="IPR036633">
    <property type="entry name" value="Prn/Lys/Arg_de-COase_C_sf"/>
</dbReference>
<dbReference type="InterPro" id="IPR008286">
    <property type="entry name" value="Prn/Lys/Arg_de-COase_C"/>
</dbReference>
<evidence type="ECO:0000256" key="1">
    <source>
        <dbReference type="ARBA" id="ARBA00001933"/>
    </source>
</evidence>
<feature type="non-terminal residue" evidence="4">
    <location>
        <position position="1"/>
    </location>
</feature>
<evidence type="ECO:0000256" key="2">
    <source>
        <dbReference type="ARBA" id="ARBA00022898"/>
    </source>
</evidence>
<evidence type="ECO:0000313" key="4">
    <source>
        <dbReference type="EMBL" id="EKC61209.1"/>
    </source>
</evidence>
<dbReference type="Gene3D" id="3.90.100.10">
    <property type="entry name" value="Orn/Lys/Arg decarboxylase, C-terminal domain"/>
    <property type="match status" value="1"/>
</dbReference>
<organism evidence="4">
    <name type="scientific">human gut metagenome</name>
    <dbReference type="NCBI Taxonomy" id="408170"/>
    <lineage>
        <taxon>unclassified sequences</taxon>
        <taxon>metagenomes</taxon>
        <taxon>organismal metagenomes</taxon>
    </lineage>
</organism>
<reference evidence="4" key="1">
    <citation type="journal article" date="2013" name="Environ. Microbiol.">
        <title>Microbiota from the distal guts of lean and obese adolescents exhibit partial functional redundancy besides clear differences in community structure.</title>
        <authorList>
            <person name="Ferrer M."/>
            <person name="Ruiz A."/>
            <person name="Lanza F."/>
            <person name="Haange S.B."/>
            <person name="Oberbach A."/>
            <person name="Till H."/>
            <person name="Bargiela R."/>
            <person name="Campoy C."/>
            <person name="Segura M.T."/>
            <person name="Richter M."/>
            <person name="von Bergen M."/>
            <person name="Seifert J."/>
            <person name="Suarez A."/>
        </authorList>
    </citation>
    <scope>NUCLEOTIDE SEQUENCE</scope>
</reference>
<dbReference type="PANTHER" id="PTHR43277">
    <property type="entry name" value="ARGININE DECARBOXYLASE"/>
    <property type="match status" value="1"/>
</dbReference>
<protein>
    <submittedName>
        <fullName evidence="4">Arginine decarboxylase</fullName>
    </submittedName>
</protein>
<evidence type="ECO:0000259" key="3">
    <source>
        <dbReference type="Pfam" id="PF03711"/>
    </source>
</evidence>
<dbReference type="GO" id="GO:0003824">
    <property type="term" value="F:catalytic activity"/>
    <property type="evidence" value="ECO:0007669"/>
    <property type="project" value="InterPro"/>
</dbReference>
<dbReference type="EMBL" id="AJWZ01005931">
    <property type="protein sequence ID" value="EKC61209.1"/>
    <property type="molecule type" value="Genomic_DNA"/>
</dbReference>
<accession>K1T0J3</accession>
<proteinExistence type="predicted"/>
<gene>
    <name evidence="4" type="ORF">OBE_08594</name>
</gene>
<name>K1T0J3_9ZZZZ</name>
<dbReference type="AlphaFoldDB" id="K1T0J3"/>